<dbReference type="OrthoDB" id="9769355at2"/>
<dbReference type="GO" id="GO:0046872">
    <property type="term" value="F:metal ion binding"/>
    <property type="evidence" value="ECO:0007669"/>
    <property type="project" value="UniProtKB-KW"/>
</dbReference>
<feature type="domain" description="Rieske" evidence="7">
    <location>
        <begin position="18"/>
        <end position="130"/>
    </location>
</feature>
<dbReference type="PANTHER" id="PTHR21266">
    <property type="entry name" value="IRON-SULFUR DOMAIN CONTAINING PROTEIN"/>
    <property type="match status" value="1"/>
</dbReference>
<dbReference type="Proteomes" id="UP000234845">
    <property type="component" value="Unassembled WGS sequence"/>
</dbReference>
<keyword evidence="5" id="KW-0408">Iron</keyword>
<keyword evidence="6" id="KW-0411">Iron-sulfur</keyword>
<dbReference type="InterPro" id="IPR017941">
    <property type="entry name" value="Rieske_2Fe-2S"/>
</dbReference>
<dbReference type="Gene3D" id="2.102.10.10">
    <property type="entry name" value="Rieske [2Fe-2S] iron-sulphur domain"/>
    <property type="match status" value="1"/>
</dbReference>
<sequence length="362" mass="40656">MATAADYNLGPNAFPRGWFIVAESKELDAGPMAVRFFGQDLALYRGESGKPILLDAYCAHMGTHLTASTSAMIVKNGEQIEGDSIRCPYHGWRYSPEGDVDDIPYSEGPYPKSASIRSYPVVDNMGCVMAWYDPDGREPDYQAPFLKQWDDPQWVRWELDHLGELDIHPQEIIDNMADARHLGPTHGAPCEYFENEFKDEVYIQRQGGEMQLYDTYLYTTTWYTGPGILLSKQVFGEAVMFELIANTPVDDGKVKCWHAVLYCGAGNTAGEEDRVAARQFQANALEAFAADFNVWKFKRPALKIMQLKTDGPFRTGRKWYSQFFATPEDAASIRAELNGTHYTENLATPEQAGHAIDSGLPF</sequence>
<evidence type="ECO:0000259" key="7">
    <source>
        <dbReference type="PROSITE" id="PS51296"/>
    </source>
</evidence>
<dbReference type="Pfam" id="PF00355">
    <property type="entry name" value="Rieske"/>
    <property type="match status" value="1"/>
</dbReference>
<comment type="cofactor">
    <cofactor evidence="1">
        <name>Fe cation</name>
        <dbReference type="ChEBI" id="CHEBI:24875"/>
    </cofactor>
</comment>
<protein>
    <submittedName>
        <fullName evidence="8">(2Fe-2S)-binding protein</fullName>
    </submittedName>
</protein>
<evidence type="ECO:0000256" key="5">
    <source>
        <dbReference type="ARBA" id="ARBA00023004"/>
    </source>
</evidence>
<dbReference type="InterPro" id="IPR050584">
    <property type="entry name" value="Cholesterol_7-desaturase"/>
</dbReference>
<dbReference type="GO" id="GO:0051537">
    <property type="term" value="F:2 iron, 2 sulfur cluster binding"/>
    <property type="evidence" value="ECO:0007669"/>
    <property type="project" value="UniProtKB-KW"/>
</dbReference>
<keyword evidence="4" id="KW-0560">Oxidoreductase</keyword>
<keyword evidence="3" id="KW-0479">Metal-binding</keyword>
<evidence type="ECO:0000313" key="9">
    <source>
        <dbReference type="Proteomes" id="UP000234845"/>
    </source>
</evidence>
<dbReference type="GO" id="GO:0005737">
    <property type="term" value="C:cytoplasm"/>
    <property type="evidence" value="ECO:0007669"/>
    <property type="project" value="TreeGrafter"/>
</dbReference>
<dbReference type="PANTHER" id="PTHR21266:SF60">
    <property type="entry name" value="3-KETOSTEROID-9-ALPHA-MONOOXYGENASE, OXYGENASE COMPONENT"/>
    <property type="match status" value="1"/>
</dbReference>
<gene>
    <name evidence="8" type="ORF">CWI75_04895</name>
</gene>
<reference evidence="9" key="1">
    <citation type="submission" date="2017-11" db="EMBL/GenBank/DDBJ databases">
        <title>The draft genome sequence of Chromatocurvus sp. F02.</title>
        <authorList>
            <person name="Du Z.-J."/>
            <person name="Chang Y.-Q."/>
        </authorList>
    </citation>
    <scope>NUCLEOTIDE SEQUENCE [LARGE SCALE GENOMIC DNA]</scope>
    <source>
        <strain evidence="9">F02</strain>
    </source>
</reference>
<dbReference type="SUPFAM" id="SSF50022">
    <property type="entry name" value="ISP domain"/>
    <property type="match status" value="1"/>
</dbReference>
<dbReference type="InterPro" id="IPR036922">
    <property type="entry name" value="Rieske_2Fe-2S_sf"/>
</dbReference>
<dbReference type="Pfam" id="PF19298">
    <property type="entry name" value="KshA_C"/>
    <property type="match status" value="1"/>
</dbReference>
<dbReference type="SUPFAM" id="SSF55961">
    <property type="entry name" value="Bet v1-like"/>
    <property type="match status" value="1"/>
</dbReference>
<dbReference type="InterPro" id="IPR045605">
    <property type="entry name" value="KshA-like_C"/>
</dbReference>
<evidence type="ECO:0000256" key="3">
    <source>
        <dbReference type="ARBA" id="ARBA00022723"/>
    </source>
</evidence>
<dbReference type="RefSeq" id="WP_101520465.1">
    <property type="nucleotide sequence ID" value="NZ_PKLZ01000002.1"/>
</dbReference>
<evidence type="ECO:0000256" key="1">
    <source>
        <dbReference type="ARBA" id="ARBA00001962"/>
    </source>
</evidence>
<dbReference type="Gene3D" id="3.90.380.10">
    <property type="entry name" value="Naphthalene 1,2-dioxygenase Alpha Subunit, Chain A, domain 1"/>
    <property type="match status" value="1"/>
</dbReference>
<dbReference type="AlphaFoldDB" id="A0A2N5Y5W2"/>
<evidence type="ECO:0000313" key="8">
    <source>
        <dbReference type="EMBL" id="PLW83785.1"/>
    </source>
</evidence>
<dbReference type="EMBL" id="PKLZ01000002">
    <property type="protein sequence ID" value="PLW83785.1"/>
    <property type="molecule type" value="Genomic_DNA"/>
</dbReference>
<dbReference type="PROSITE" id="PS51296">
    <property type="entry name" value="RIESKE"/>
    <property type="match status" value="1"/>
</dbReference>
<dbReference type="GO" id="GO:0008203">
    <property type="term" value="P:cholesterol metabolic process"/>
    <property type="evidence" value="ECO:0007669"/>
    <property type="project" value="InterPro"/>
</dbReference>
<proteinExistence type="predicted"/>
<evidence type="ECO:0000256" key="2">
    <source>
        <dbReference type="ARBA" id="ARBA00022714"/>
    </source>
</evidence>
<organism evidence="8 9">
    <name type="scientific">Kineobactrum sediminis</name>
    <dbReference type="NCBI Taxonomy" id="1905677"/>
    <lineage>
        <taxon>Bacteria</taxon>
        <taxon>Pseudomonadati</taxon>
        <taxon>Pseudomonadota</taxon>
        <taxon>Gammaproteobacteria</taxon>
        <taxon>Cellvibrionales</taxon>
        <taxon>Halieaceae</taxon>
        <taxon>Kineobactrum</taxon>
    </lineage>
</organism>
<keyword evidence="2" id="KW-0001">2Fe-2S</keyword>
<evidence type="ECO:0000256" key="6">
    <source>
        <dbReference type="ARBA" id="ARBA00023014"/>
    </source>
</evidence>
<evidence type="ECO:0000256" key="4">
    <source>
        <dbReference type="ARBA" id="ARBA00023002"/>
    </source>
</evidence>
<dbReference type="GO" id="GO:0016491">
    <property type="term" value="F:oxidoreductase activity"/>
    <property type="evidence" value="ECO:0007669"/>
    <property type="project" value="UniProtKB-KW"/>
</dbReference>
<comment type="caution">
    <text evidence="8">The sequence shown here is derived from an EMBL/GenBank/DDBJ whole genome shotgun (WGS) entry which is preliminary data.</text>
</comment>
<accession>A0A2N5Y5W2</accession>
<name>A0A2N5Y5W2_9GAMM</name>
<keyword evidence="9" id="KW-1185">Reference proteome</keyword>
<dbReference type="CDD" id="cd03469">
    <property type="entry name" value="Rieske_RO_Alpha_N"/>
    <property type="match status" value="1"/>
</dbReference>